<keyword evidence="1" id="KW-0472">Membrane</keyword>
<feature type="transmembrane region" description="Helical" evidence="1">
    <location>
        <begin position="12"/>
        <end position="36"/>
    </location>
</feature>
<organism evidence="2 3">
    <name type="scientific">Paenibacillus cookii</name>
    <dbReference type="NCBI Taxonomy" id="157839"/>
    <lineage>
        <taxon>Bacteria</taxon>
        <taxon>Bacillati</taxon>
        <taxon>Bacillota</taxon>
        <taxon>Bacilli</taxon>
        <taxon>Bacillales</taxon>
        <taxon>Paenibacillaceae</taxon>
        <taxon>Paenibacillus</taxon>
    </lineage>
</organism>
<name>A0ABQ4LZW5_9BACL</name>
<evidence type="ECO:0000313" key="3">
    <source>
        <dbReference type="Proteomes" id="UP000680638"/>
    </source>
</evidence>
<keyword evidence="1" id="KW-1133">Transmembrane helix</keyword>
<comment type="caution">
    <text evidence="2">The sequence shown here is derived from an EMBL/GenBank/DDBJ whole genome shotgun (WGS) entry which is preliminary data.</text>
</comment>
<evidence type="ECO:0008006" key="4">
    <source>
        <dbReference type="Google" id="ProtNLM"/>
    </source>
</evidence>
<keyword evidence="3" id="KW-1185">Reference proteome</keyword>
<dbReference type="EMBL" id="BORW01000022">
    <property type="protein sequence ID" value="GIO68820.1"/>
    <property type="molecule type" value="Genomic_DNA"/>
</dbReference>
<evidence type="ECO:0000313" key="2">
    <source>
        <dbReference type="EMBL" id="GIO68820.1"/>
    </source>
</evidence>
<dbReference type="Proteomes" id="UP000680638">
    <property type="component" value="Unassembled WGS sequence"/>
</dbReference>
<sequence length="138" mass="15370">MGLDMFSEKMGLTLLFSVLVWLGATLFFVFFGPLVLVSPYRQNFLPPFLLLEAATGVVLYVVFVLFRRFDPSPYAAVRLGVVGSAVGLILDTFVIWNKGVFFAGLSDEQLLAFVIWMAFAYGLYLLLPLLTVKKGTPF</sequence>
<accession>A0ABQ4LZW5</accession>
<feature type="transmembrane region" description="Helical" evidence="1">
    <location>
        <begin position="48"/>
        <end position="66"/>
    </location>
</feature>
<gene>
    <name evidence="2" type="ORF">J21TS3_36410</name>
</gene>
<protein>
    <recommendedName>
        <fullName evidence="4">DUF5367 domain-containing protein</fullName>
    </recommendedName>
</protein>
<reference evidence="2 3" key="1">
    <citation type="submission" date="2021-03" db="EMBL/GenBank/DDBJ databases">
        <title>Antimicrobial resistance genes in bacteria isolated from Japanese honey, and their potential for conferring macrolide and lincosamide resistance in the American foulbrood pathogen Paenibacillus larvae.</title>
        <authorList>
            <person name="Okamoto M."/>
            <person name="Kumagai M."/>
            <person name="Kanamori H."/>
            <person name="Takamatsu D."/>
        </authorList>
    </citation>
    <scope>NUCLEOTIDE SEQUENCE [LARGE SCALE GENOMIC DNA]</scope>
    <source>
        <strain evidence="2 3">J21TS3</strain>
    </source>
</reference>
<feature type="transmembrane region" description="Helical" evidence="1">
    <location>
        <begin position="109"/>
        <end position="132"/>
    </location>
</feature>
<proteinExistence type="predicted"/>
<evidence type="ECO:0000256" key="1">
    <source>
        <dbReference type="SAM" id="Phobius"/>
    </source>
</evidence>
<feature type="transmembrane region" description="Helical" evidence="1">
    <location>
        <begin position="75"/>
        <end position="97"/>
    </location>
</feature>
<keyword evidence="1" id="KW-0812">Transmembrane</keyword>